<organism evidence="2 3">
    <name type="scientific">Sinosporangium album</name>
    <dbReference type="NCBI Taxonomy" id="504805"/>
    <lineage>
        <taxon>Bacteria</taxon>
        <taxon>Bacillati</taxon>
        <taxon>Actinomycetota</taxon>
        <taxon>Actinomycetes</taxon>
        <taxon>Streptosporangiales</taxon>
        <taxon>Streptosporangiaceae</taxon>
        <taxon>Sinosporangium</taxon>
    </lineage>
</organism>
<gene>
    <name evidence="2" type="ORF">SAMN05421505_10813</name>
</gene>
<dbReference type="Proteomes" id="UP000198923">
    <property type="component" value="Unassembled WGS sequence"/>
</dbReference>
<dbReference type="AlphaFoldDB" id="A0A1G7X2V0"/>
<proteinExistence type="predicted"/>
<dbReference type="STRING" id="504805.SAMN05421505_10813"/>
<keyword evidence="3" id="KW-1185">Reference proteome</keyword>
<evidence type="ECO:0000313" key="2">
    <source>
        <dbReference type="EMBL" id="SDG78482.1"/>
    </source>
</evidence>
<feature type="domain" description="DUF6745" evidence="1">
    <location>
        <begin position="188"/>
        <end position="404"/>
    </location>
</feature>
<evidence type="ECO:0000259" key="1">
    <source>
        <dbReference type="Pfam" id="PF20530"/>
    </source>
</evidence>
<reference evidence="2 3" key="1">
    <citation type="submission" date="2016-10" db="EMBL/GenBank/DDBJ databases">
        <authorList>
            <person name="de Groot N.N."/>
        </authorList>
    </citation>
    <scope>NUCLEOTIDE SEQUENCE [LARGE SCALE GENOMIC DNA]</scope>
    <source>
        <strain evidence="2 3">CPCC 201354</strain>
    </source>
</reference>
<dbReference type="EMBL" id="FNCN01000008">
    <property type="protein sequence ID" value="SDG78482.1"/>
    <property type="molecule type" value="Genomic_DNA"/>
</dbReference>
<dbReference type="InterPro" id="IPR046633">
    <property type="entry name" value="DUF6745"/>
</dbReference>
<dbReference type="Pfam" id="PF20530">
    <property type="entry name" value="DUF6745"/>
    <property type="match status" value="1"/>
</dbReference>
<evidence type="ECO:0000313" key="3">
    <source>
        <dbReference type="Proteomes" id="UP000198923"/>
    </source>
</evidence>
<protein>
    <recommendedName>
        <fullName evidence="1">DUF6745 domain-containing protein</fullName>
    </recommendedName>
</protein>
<name>A0A1G7X2V0_9ACTN</name>
<accession>A0A1G7X2V0</accession>
<sequence>MTASATSTSSAQSAAARSATGAQLSFDMAAALVAASDRWSDACFATGPAEREAAEAGILGCYAAAGLPGPGRIIWMPSPAHGTIAALLGSQQSLVSLENGDASHLVAETRELLGDATVGKSVRSSLRDKPWEAARAAAVSALGPQRWAHAWSLTGGRLWQPVSNLVSQIRRAIGELVPEEDETTRRLLREATLDAVLGHQEAAWLAVFDGLTSAAADTHSTTWPDGLASLATVARSAGWWWPFDNLAIVCERPTELHRDELSRLHRGDGPALAYPGGFGLHAWSGMPVPKDFITTLVNVTPERIRHEDNAELRRVMLEHYGFDRYLADTGAKPVQRDETGVLWRVHMDGDEPIVMVEVINSTPEPDGTSRRYWLRVPPGTTTAREGVAWTFGVDPDDYTPLKQT</sequence>